<evidence type="ECO:0000313" key="2">
    <source>
        <dbReference type="Proteomes" id="UP000216311"/>
    </source>
</evidence>
<keyword evidence="2" id="KW-1185">Reference proteome</keyword>
<dbReference type="Pfam" id="PF05988">
    <property type="entry name" value="DUF899"/>
    <property type="match status" value="1"/>
</dbReference>
<dbReference type="Proteomes" id="UP000216311">
    <property type="component" value="Unassembled WGS sequence"/>
</dbReference>
<gene>
    <name evidence="1" type="ORF">CGZ93_12500</name>
</gene>
<reference evidence="1 2" key="1">
    <citation type="submission" date="2017-07" db="EMBL/GenBank/DDBJ databases">
        <title>Draft whole genome sequences of clinical Proprionibacteriaceae strains.</title>
        <authorList>
            <person name="Bernier A.-M."/>
            <person name="Bernard K."/>
            <person name="Domingo M.-C."/>
        </authorList>
    </citation>
    <scope>NUCLEOTIDE SEQUENCE [LARGE SCALE GENOMIC DNA]</scope>
    <source>
        <strain evidence="1 2">NML 130396</strain>
    </source>
</reference>
<dbReference type="RefSeq" id="WP_094364473.1">
    <property type="nucleotide sequence ID" value="NZ_NMVQ01000023.1"/>
</dbReference>
<dbReference type="SUPFAM" id="SSF52833">
    <property type="entry name" value="Thioredoxin-like"/>
    <property type="match status" value="1"/>
</dbReference>
<accession>A0A255H136</accession>
<name>A0A255H136_9ACTN</name>
<comment type="caution">
    <text evidence="1">The sequence shown here is derived from an EMBL/GenBank/DDBJ whole genome shotgun (WGS) entry which is preliminary data.</text>
</comment>
<dbReference type="OrthoDB" id="4721017at2"/>
<evidence type="ECO:0008006" key="3">
    <source>
        <dbReference type="Google" id="ProtNLM"/>
    </source>
</evidence>
<dbReference type="InterPro" id="IPR036249">
    <property type="entry name" value="Thioredoxin-like_sf"/>
</dbReference>
<proteinExistence type="predicted"/>
<organism evidence="1 2">
    <name type="scientific">Enemella dayhoffiae</name>
    <dbReference type="NCBI Taxonomy" id="2016507"/>
    <lineage>
        <taxon>Bacteria</taxon>
        <taxon>Bacillati</taxon>
        <taxon>Actinomycetota</taxon>
        <taxon>Actinomycetes</taxon>
        <taxon>Propionibacteriales</taxon>
        <taxon>Propionibacteriaceae</taxon>
        <taxon>Enemella</taxon>
    </lineage>
</organism>
<evidence type="ECO:0000313" key="1">
    <source>
        <dbReference type="EMBL" id="OYO21013.1"/>
    </source>
</evidence>
<protein>
    <recommendedName>
        <fullName evidence="3">DUF899 domain-containing protein</fullName>
    </recommendedName>
</protein>
<dbReference type="EMBL" id="NMVQ01000023">
    <property type="protein sequence ID" value="OYO21013.1"/>
    <property type="molecule type" value="Genomic_DNA"/>
</dbReference>
<sequence>MDEPHPDVVEIDRWRESLARLREKEKAHTRAGDALAAERRRLPMHPVADYPLTALDGTSTSLGALFAGRPQLIVYQFMPLHDGEPCSGCSMFLDNVGSLAALAARSVSFAAVSRSPADELAPVVTREGFRLPFFSSAGSSMADDLGEPEDEGTGFALHVFLRSGDTIHRTWATSRRGVEQLGTSWSLLDVAPFGRQEPWEDSPVGWPQSPAYAWWRLPSEWG</sequence>
<dbReference type="AlphaFoldDB" id="A0A255H136"/>
<dbReference type="InterPro" id="IPR010296">
    <property type="entry name" value="DUF899_thioredox"/>
</dbReference>